<protein>
    <submittedName>
        <fullName evidence="5">Uncharacterized protein LOC113393317</fullName>
    </submittedName>
</protein>
<dbReference type="Pfam" id="PF00379">
    <property type="entry name" value="Chitin_bind_4"/>
    <property type="match status" value="1"/>
</dbReference>
<evidence type="ECO:0000256" key="1">
    <source>
        <dbReference type="ARBA" id="ARBA00022460"/>
    </source>
</evidence>
<keyword evidence="4" id="KW-1185">Reference proteome</keyword>
<reference evidence="5" key="1">
    <citation type="submission" date="2025-08" db="UniProtKB">
        <authorList>
            <consortium name="RefSeq"/>
        </authorList>
    </citation>
    <scope>IDENTIFICATION</scope>
    <source>
        <tissue evidence="5">Whole body</tissue>
    </source>
</reference>
<evidence type="ECO:0000256" key="2">
    <source>
        <dbReference type="ARBA" id="ARBA00022729"/>
    </source>
</evidence>
<dbReference type="AlphaFoldDB" id="A0A8B8HM43"/>
<dbReference type="RefSeq" id="XP_026485919.2">
    <property type="nucleotide sequence ID" value="XM_026630134.2"/>
</dbReference>
<dbReference type="OrthoDB" id="8021718at2759"/>
<evidence type="ECO:0000313" key="4">
    <source>
        <dbReference type="Proteomes" id="UP001652626"/>
    </source>
</evidence>
<dbReference type="GeneID" id="113393317"/>
<dbReference type="PROSITE" id="PS51155">
    <property type="entry name" value="CHIT_BIND_RR_2"/>
    <property type="match status" value="1"/>
</dbReference>
<organism evidence="4 5">
    <name type="scientific">Vanessa tameamea</name>
    <name type="common">Kamehameha butterfly</name>
    <dbReference type="NCBI Taxonomy" id="334116"/>
    <lineage>
        <taxon>Eukaryota</taxon>
        <taxon>Metazoa</taxon>
        <taxon>Ecdysozoa</taxon>
        <taxon>Arthropoda</taxon>
        <taxon>Hexapoda</taxon>
        <taxon>Insecta</taxon>
        <taxon>Pterygota</taxon>
        <taxon>Neoptera</taxon>
        <taxon>Endopterygota</taxon>
        <taxon>Lepidoptera</taxon>
        <taxon>Glossata</taxon>
        <taxon>Ditrysia</taxon>
        <taxon>Papilionoidea</taxon>
        <taxon>Nymphalidae</taxon>
        <taxon>Nymphalinae</taxon>
        <taxon>Vanessa</taxon>
    </lineage>
</organism>
<dbReference type="PANTHER" id="PTHR12236">
    <property type="entry name" value="STRUCTURAL CONTITUENT OF CUTICLE"/>
    <property type="match status" value="1"/>
</dbReference>
<dbReference type="GO" id="GO:0031012">
    <property type="term" value="C:extracellular matrix"/>
    <property type="evidence" value="ECO:0007669"/>
    <property type="project" value="TreeGrafter"/>
</dbReference>
<gene>
    <name evidence="5" type="primary">LOC113393317</name>
</gene>
<dbReference type="InterPro" id="IPR000618">
    <property type="entry name" value="Insect_cuticle"/>
</dbReference>
<keyword evidence="2" id="KW-0732">Signal</keyword>
<name>A0A8B8HM43_VANTA</name>
<sequence length="283" mass="32606">MLIHQFHCGSLRRKINMLAKILVCAIAVTACVGQERIYKYRPVQQEQQKEYRYPSVHKTLGLVNQEPAPIHENDQNAPIYVPASLEVQHEPAVSSQSVLHYQPVHEESQSQESYGEQNEQAIAYKQYYQGHEQVKLQQAAHAKINPQSLHYPSVSHEAHSAPAREEAHYIRVPAHRYEYAQESEHQAPAHHQIDAHSHDEPIDYYAYPKYQYEYKVEDPHTGDNKYQHEIRDGDNVKGVYSLHEADGSIRTVEYTSDKHHGFNAVVKHSAPGQHVHIESHHEN</sequence>
<accession>A0A8B8HM43</accession>
<dbReference type="GO" id="GO:0005615">
    <property type="term" value="C:extracellular space"/>
    <property type="evidence" value="ECO:0007669"/>
    <property type="project" value="TreeGrafter"/>
</dbReference>
<dbReference type="InterPro" id="IPR051217">
    <property type="entry name" value="Insect_Cuticle_Struc_Prot"/>
</dbReference>
<dbReference type="Proteomes" id="UP001652626">
    <property type="component" value="Chromosome 6"/>
</dbReference>
<dbReference type="OMA" id="AHYIRVP"/>
<evidence type="ECO:0000256" key="3">
    <source>
        <dbReference type="PROSITE-ProRule" id="PRU00497"/>
    </source>
</evidence>
<dbReference type="PANTHER" id="PTHR12236:SF95">
    <property type="entry name" value="CUTICULAR PROTEIN 76BD, ISOFORM C-RELATED"/>
    <property type="match status" value="1"/>
</dbReference>
<dbReference type="GO" id="GO:0042302">
    <property type="term" value="F:structural constituent of cuticle"/>
    <property type="evidence" value="ECO:0007669"/>
    <property type="project" value="UniProtKB-UniRule"/>
</dbReference>
<keyword evidence="1 3" id="KW-0193">Cuticle</keyword>
<proteinExistence type="predicted"/>
<evidence type="ECO:0000313" key="5">
    <source>
        <dbReference type="RefSeq" id="XP_026485919.2"/>
    </source>
</evidence>
<dbReference type="PRINTS" id="PR00947">
    <property type="entry name" value="CUTICLE"/>
</dbReference>